<dbReference type="EMBL" id="MK500611">
    <property type="protein sequence ID" value="QBK94056.1"/>
    <property type="molecule type" value="Genomic_DNA"/>
</dbReference>
<protein>
    <submittedName>
        <fullName evidence="1">Uncharacterized protein</fullName>
    </submittedName>
</protein>
<gene>
    <name evidence="1" type="ORF">LCPAC406_03700</name>
</gene>
<sequence>MIFISKEVGEYGSYSICKECRNIAIGKIDLFEILFLKEKDDEVSVSKKWTSSD</sequence>
<proteinExistence type="predicted"/>
<accession>A0A481ZEM3</accession>
<name>A0A481ZEM3_9VIRU</name>
<evidence type="ECO:0000313" key="1">
    <source>
        <dbReference type="EMBL" id="QBK94056.1"/>
    </source>
</evidence>
<reference evidence="1" key="1">
    <citation type="journal article" date="2019" name="MBio">
        <title>Virus Genomes from Deep Sea Sediments Expand the Ocean Megavirome and Support Independent Origins of Viral Gigantism.</title>
        <authorList>
            <person name="Backstrom D."/>
            <person name="Yutin N."/>
            <person name="Jorgensen S.L."/>
            <person name="Dharamshi J."/>
            <person name="Homa F."/>
            <person name="Zaremba-Niedwiedzka K."/>
            <person name="Spang A."/>
            <person name="Wolf Y.I."/>
            <person name="Koonin E.V."/>
            <person name="Ettema T.J."/>
        </authorList>
    </citation>
    <scope>NUCLEOTIDE SEQUENCE</scope>
</reference>
<organism evidence="1">
    <name type="scientific">Pithovirus LCPAC406</name>
    <dbReference type="NCBI Taxonomy" id="2506599"/>
    <lineage>
        <taxon>Viruses</taxon>
        <taxon>Pithoviruses</taxon>
    </lineage>
</organism>